<dbReference type="Proteomes" id="UP001183388">
    <property type="component" value="Unassembled WGS sequence"/>
</dbReference>
<dbReference type="SUPFAM" id="SSF52540">
    <property type="entry name" value="P-loop containing nucleoside triphosphate hydrolases"/>
    <property type="match status" value="1"/>
</dbReference>
<evidence type="ECO:0000313" key="7">
    <source>
        <dbReference type="Proteomes" id="UP001183388"/>
    </source>
</evidence>
<sequence>MIEVRNLSKRHGGTLAVDRLSFTVRPGRVTAFLGPNGAGKTTTLRMILGLARPDAGQALINGRPYAALPEPLRRVGALPAAGGAHRGRRARDHVRWLALTHGIPRARVAEVMELTGAAAFARRRAGALSLGMGQRLGLAAALLGDPEVLVLDEPGNGLDPEGIRWLRGLLRGLAAEGRTVLVSSHLMAETALTADHVLVLAGGRLLADTSTRDLAGGGGAAELEESFFRLTASARGGTAPGPGARGGEPA</sequence>
<name>A0ABU2L9X6_9ACTN</name>
<keyword evidence="3" id="KW-0547">Nucleotide-binding</keyword>
<dbReference type="InterPro" id="IPR027417">
    <property type="entry name" value="P-loop_NTPase"/>
</dbReference>
<dbReference type="Pfam" id="PF00005">
    <property type="entry name" value="ABC_tran"/>
    <property type="match status" value="1"/>
</dbReference>
<proteinExistence type="inferred from homology"/>
<dbReference type="InterPro" id="IPR003593">
    <property type="entry name" value="AAA+_ATPase"/>
</dbReference>
<keyword evidence="2" id="KW-0813">Transport</keyword>
<evidence type="ECO:0000256" key="2">
    <source>
        <dbReference type="ARBA" id="ARBA00022448"/>
    </source>
</evidence>
<evidence type="ECO:0000256" key="4">
    <source>
        <dbReference type="ARBA" id="ARBA00022840"/>
    </source>
</evidence>
<dbReference type="PANTHER" id="PTHR43335:SF4">
    <property type="entry name" value="ABC TRANSPORTER, ATP-BINDING PROTEIN"/>
    <property type="match status" value="1"/>
</dbReference>
<protein>
    <submittedName>
        <fullName evidence="6">ATP-binding cassette domain-containing protein</fullName>
    </submittedName>
</protein>
<dbReference type="PANTHER" id="PTHR43335">
    <property type="entry name" value="ABC TRANSPORTER, ATP-BINDING PROTEIN"/>
    <property type="match status" value="1"/>
</dbReference>
<dbReference type="PROSITE" id="PS50893">
    <property type="entry name" value="ABC_TRANSPORTER_2"/>
    <property type="match status" value="1"/>
</dbReference>
<dbReference type="InterPro" id="IPR003439">
    <property type="entry name" value="ABC_transporter-like_ATP-bd"/>
</dbReference>
<comment type="similarity">
    <text evidence="1">Belongs to the ABC transporter superfamily.</text>
</comment>
<comment type="caution">
    <text evidence="6">The sequence shown here is derived from an EMBL/GenBank/DDBJ whole genome shotgun (WGS) entry which is preliminary data.</text>
</comment>
<gene>
    <name evidence="6" type="ORF">RM780_14075</name>
</gene>
<dbReference type="RefSeq" id="WP_311631035.1">
    <property type="nucleotide sequence ID" value="NZ_JAVREN010000018.1"/>
</dbReference>
<keyword evidence="4 6" id="KW-0067">ATP-binding</keyword>
<dbReference type="GO" id="GO:0005524">
    <property type="term" value="F:ATP binding"/>
    <property type="evidence" value="ECO:0007669"/>
    <property type="project" value="UniProtKB-KW"/>
</dbReference>
<evidence type="ECO:0000256" key="3">
    <source>
        <dbReference type="ARBA" id="ARBA00022741"/>
    </source>
</evidence>
<reference evidence="7" key="1">
    <citation type="submission" date="2023-07" db="EMBL/GenBank/DDBJ databases">
        <title>30 novel species of actinomycetes from the DSMZ collection.</title>
        <authorList>
            <person name="Nouioui I."/>
        </authorList>
    </citation>
    <scope>NUCLEOTIDE SEQUENCE [LARGE SCALE GENOMIC DNA]</scope>
    <source>
        <strain evidence="7">DSM 44917</strain>
    </source>
</reference>
<accession>A0ABU2L9X6</accession>
<keyword evidence="7" id="KW-1185">Reference proteome</keyword>
<dbReference type="SMART" id="SM00382">
    <property type="entry name" value="AAA"/>
    <property type="match status" value="1"/>
</dbReference>
<dbReference type="EMBL" id="JAVREN010000018">
    <property type="protein sequence ID" value="MDT0308083.1"/>
    <property type="molecule type" value="Genomic_DNA"/>
</dbReference>
<evidence type="ECO:0000259" key="5">
    <source>
        <dbReference type="PROSITE" id="PS50893"/>
    </source>
</evidence>
<evidence type="ECO:0000313" key="6">
    <source>
        <dbReference type="EMBL" id="MDT0308083.1"/>
    </source>
</evidence>
<feature type="domain" description="ABC transporter" evidence="5">
    <location>
        <begin position="2"/>
        <end position="227"/>
    </location>
</feature>
<evidence type="ECO:0000256" key="1">
    <source>
        <dbReference type="ARBA" id="ARBA00005417"/>
    </source>
</evidence>
<dbReference type="Gene3D" id="3.40.50.300">
    <property type="entry name" value="P-loop containing nucleotide triphosphate hydrolases"/>
    <property type="match status" value="1"/>
</dbReference>
<organism evidence="6 7">
    <name type="scientific">Streptomyces boetiae</name>
    <dbReference type="NCBI Taxonomy" id="3075541"/>
    <lineage>
        <taxon>Bacteria</taxon>
        <taxon>Bacillati</taxon>
        <taxon>Actinomycetota</taxon>
        <taxon>Actinomycetes</taxon>
        <taxon>Kitasatosporales</taxon>
        <taxon>Streptomycetaceae</taxon>
        <taxon>Streptomyces</taxon>
    </lineage>
</organism>